<evidence type="ECO:0000256" key="6">
    <source>
        <dbReference type="ARBA" id="ARBA00022525"/>
    </source>
</evidence>
<gene>
    <name evidence="16" type="ORF">BL240_22230</name>
</gene>
<sequence length="1442" mass="160875">MTSVEFPPDSIDTLIAHQLPDWLTHAPADRRSTFLKALRKQEQTTRNLGEVLHKIPSLEAFARQLLTAGLQQAGVSNEQAWCWQVFQQESEFQPSVQPGIRKAYPVSWSTRNLLTAALHNYHVNETKADSLRKAYFLDGNGRSLQLNFEAFAKLCRQLDVGGRYQAKLDTCLKPSDPQGAAPGQAEREVHKLFEDNQRAHFQVAVYMALFKGALDERSYLQLLPVLAETPVVPAVPQVTTARQLYLLGKCIRGVVTLEVAQAGGDGVEGVIAWVPGDPINPVARFATWQALYAALAVRMQSPGYRAFFARFISERDRGRFFTLLTERLAKRAGSAIELDGRHLAVSEPLYVHLRRLQIGKIYDDARLLAVPTGDEDQQARNERFNAYASLGLDLLNLAGLFVPVLGEALLAVAAVQVASEVYEGYQDWRIGDREGALDHLFGVAENVAAGLLLAKGGAVVIQGLKRVAFVDGLVPLSDGLGKVRLCSPSLEGYGVDAAEAKLADAGGASDYRLLRSEESAFQVWDDPQDGIPRIRHPGRAEAFAPWVEDNGGGWHHALEQPQRWQGAARLMRRLAASLAEVPDETAHQLLQITGLKLEQLRRLRVENAPAPGRLLDAFEFHQLHEQMPLLRGAALDRVFTERQPKPSAEAAAVLVRDFPTLSAHALDELLGQASGVQLDNLAQGQRVPLALAERARWLLHDTRLDRACAGVRLLRAANADSEALALGLVSEAAPWPESVRVELREAQLNGRLLMAFGAEQAADVRCIVRGEQGYHLADAASQNLELSQALLRLLEDDQKGLLGGIEGEQGLRDSLATLAAADRERAARLIGLAPVGQGLRPVHRFADGRIGYPLSGRAESSRQAIRSGIHQVFPTLTDEQLDAYLAELMQHSTGLWEHFSQLQQQLSRLREALHGWCAEAPGVLENARRRRVARQVRRSWRRKISNHAGEYVLTIDGERLGSLPVLPAGLDFGHVSRLVLRNMNLSEVGADFLSRFGNLIELDLGGNRLEQVPVGLERLSRLLRLNLSGNRIVMNVASERRLASLGRLTMLDLSHNPLGRAPVLTGLHQLTDVRLRDAGLETTPADVILRGHVDLRENRIRQLRQELNGLGERLQSFSLHDNPLDAQGEAALDRAAGVDRVGSRGGGSFRHRAVDQAVRDAWVGKDGALKAPRAALWESLHQEPDAQGLFQFLADFIDSDDFHEHPDYFRKRIWRILQACEQHEQLRLRVFAEASSPRTCEDQMLLILEQLELSLLAERVSSRVPPAELEGGLVRLGRQLARLDAVDQFAAAHIRQLRRVDASIVDDIETRLFFRLRLRQPLDLPIVPDTIHFEEFARVTEQDLRSVQNSVLEMENREDLIVSLAQRPFWEVHVRQRYPDRFDTLRQRFDLRLEQIEADLAAQRIDEWTHVQRGRTVMSDYRVAERDLISTLAREAYDRLNL</sequence>
<evidence type="ECO:0000256" key="13">
    <source>
        <dbReference type="ARBA" id="ARBA00023200"/>
    </source>
</evidence>
<dbReference type="InterPro" id="IPR003591">
    <property type="entry name" value="Leu-rich_rpt_typical-subtyp"/>
</dbReference>
<feature type="domain" description="NEL" evidence="15">
    <location>
        <begin position="1153"/>
        <end position="1442"/>
    </location>
</feature>
<dbReference type="GO" id="GO:0030430">
    <property type="term" value="C:host cell cytoplasm"/>
    <property type="evidence" value="ECO:0007669"/>
    <property type="project" value="UniProtKB-SubCell"/>
</dbReference>
<dbReference type="EMBL" id="CP018743">
    <property type="protein sequence ID" value="APO84006.1"/>
    <property type="molecule type" value="Genomic_DNA"/>
</dbReference>
<evidence type="ECO:0000256" key="8">
    <source>
        <dbReference type="ARBA" id="ARBA00022679"/>
    </source>
</evidence>
<keyword evidence="8 14" id="KW-0808">Transferase</keyword>
<evidence type="ECO:0000256" key="1">
    <source>
        <dbReference type="ARBA" id="ARBA00000900"/>
    </source>
</evidence>
<keyword evidence="6 14" id="KW-0964">Secreted</keyword>
<evidence type="ECO:0000313" key="16">
    <source>
        <dbReference type="EMBL" id="APO84006.1"/>
    </source>
</evidence>
<dbReference type="PROSITE" id="PS51450">
    <property type="entry name" value="LRR"/>
    <property type="match status" value="2"/>
</dbReference>
<dbReference type="RefSeq" id="WP_075046152.1">
    <property type="nucleotide sequence ID" value="NZ_CP018743.1"/>
</dbReference>
<dbReference type="Pfam" id="PF13855">
    <property type="entry name" value="LRR_8"/>
    <property type="match status" value="1"/>
</dbReference>
<keyword evidence="9" id="KW-0677">Repeat</keyword>
<comment type="PTM">
    <text evidence="14">Ubiquitinated in the presence of host E1 ubiquitin-activating enzyme, E2 ubiquitin-conjugating enzyme and ubiquitin.</text>
</comment>
<evidence type="ECO:0000256" key="10">
    <source>
        <dbReference type="ARBA" id="ARBA00022786"/>
    </source>
</evidence>
<keyword evidence="7" id="KW-0433">Leucine-rich repeat</keyword>
<evidence type="ECO:0000256" key="11">
    <source>
        <dbReference type="ARBA" id="ARBA00022843"/>
    </source>
</evidence>
<evidence type="ECO:0000256" key="12">
    <source>
        <dbReference type="ARBA" id="ARBA00023026"/>
    </source>
</evidence>
<evidence type="ECO:0000256" key="2">
    <source>
        <dbReference type="ARBA" id="ARBA00004192"/>
    </source>
</evidence>
<dbReference type="SMART" id="SM00369">
    <property type="entry name" value="LRR_TYP"/>
    <property type="match status" value="2"/>
</dbReference>
<evidence type="ECO:0000259" key="15">
    <source>
        <dbReference type="PROSITE" id="PS52053"/>
    </source>
</evidence>
<accession>A0A1L5PVE4</accession>
<dbReference type="PANTHER" id="PTHR47114:SF2">
    <property type="entry name" value="OLIGODENDROCYTE-MYELIN GLYCOPROTEIN"/>
    <property type="match status" value="1"/>
</dbReference>
<dbReference type="InterPro" id="IPR001611">
    <property type="entry name" value="Leu-rich_rpt"/>
</dbReference>
<dbReference type="InterPro" id="IPR029487">
    <property type="entry name" value="NEL_dom"/>
</dbReference>
<feature type="active site" description="Glycyl thioester intermediate" evidence="14">
    <location>
        <position position="1240"/>
    </location>
</feature>
<evidence type="ECO:0000256" key="14">
    <source>
        <dbReference type="PROSITE-ProRule" id="PRU01398"/>
    </source>
</evidence>
<comment type="catalytic activity">
    <reaction evidence="1">
        <text>S-ubiquitinyl-[E2 ubiquitin-conjugating enzyme]-L-cysteine + [acceptor protein]-L-lysine = [E2 ubiquitin-conjugating enzyme]-L-cysteine + N(6)-ubiquitinyl-[acceptor protein]-L-lysine.</text>
        <dbReference type="EC" id="2.3.2.27"/>
    </reaction>
</comment>
<protein>
    <recommendedName>
        <fullName evidence="5">RING-type E3 ubiquitin transferase</fullName>
        <ecNumber evidence="5">2.3.2.27</ecNumber>
    </recommendedName>
</protein>
<dbReference type="InterPro" id="IPR032675">
    <property type="entry name" value="LRR_dom_sf"/>
</dbReference>
<evidence type="ECO:0000256" key="3">
    <source>
        <dbReference type="ARBA" id="ARBA00004613"/>
    </source>
</evidence>
<keyword evidence="11 14" id="KW-0832">Ubl conjugation</keyword>
<dbReference type="InterPro" id="IPR051071">
    <property type="entry name" value="LRR-bact_E3_ubiq_ligases"/>
</dbReference>
<keyword evidence="13 14" id="KW-1035">Host cytoplasm</keyword>
<dbReference type="InterPro" id="IPR046673">
    <property type="entry name" value="ToxA_N"/>
</dbReference>
<dbReference type="Pfam" id="PF20178">
    <property type="entry name" value="ToxA_N"/>
    <property type="match status" value="1"/>
</dbReference>
<organism evidence="16 17">
    <name type="scientific">Pseudomonas putida</name>
    <name type="common">Arthrobacter siderocapsulatus</name>
    <dbReference type="NCBI Taxonomy" id="303"/>
    <lineage>
        <taxon>Bacteria</taxon>
        <taxon>Pseudomonadati</taxon>
        <taxon>Pseudomonadota</taxon>
        <taxon>Gammaproteobacteria</taxon>
        <taxon>Pseudomonadales</taxon>
        <taxon>Pseudomonadaceae</taxon>
        <taxon>Pseudomonas</taxon>
    </lineage>
</organism>
<name>A0A1L5PVE4_PSEPU</name>
<evidence type="ECO:0000256" key="9">
    <source>
        <dbReference type="ARBA" id="ARBA00022737"/>
    </source>
</evidence>
<comment type="similarity">
    <text evidence="4 14">Belongs to the LRR-containing bacterial E3 ligase family.</text>
</comment>
<dbReference type="GO" id="GO:0005576">
    <property type="term" value="C:extracellular region"/>
    <property type="evidence" value="ECO:0007669"/>
    <property type="project" value="UniProtKB-SubCell"/>
</dbReference>
<dbReference type="Pfam" id="PF14496">
    <property type="entry name" value="NEL"/>
    <property type="match status" value="1"/>
</dbReference>
<dbReference type="SUPFAM" id="SSF52058">
    <property type="entry name" value="L domain-like"/>
    <property type="match status" value="1"/>
</dbReference>
<evidence type="ECO:0000256" key="4">
    <source>
        <dbReference type="ARBA" id="ARBA00009868"/>
    </source>
</evidence>
<dbReference type="Gene3D" id="1.20.58.360">
    <property type="entry name" value="Shigella T3SS effector IpaH defines"/>
    <property type="match status" value="1"/>
</dbReference>
<dbReference type="EC" id="2.3.2.27" evidence="5"/>
<dbReference type="Proteomes" id="UP000185146">
    <property type="component" value="Chromosome"/>
</dbReference>
<evidence type="ECO:0000256" key="7">
    <source>
        <dbReference type="ARBA" id="ARBA00022614"/>
    </source>
</evidence>
<dbReference type="PANTHER" id="PTHR47114">
    <property type="match status" value="1"/>
</dbReference>
<dbReference type="GO" id="GO:0016567">
    <property type="term" value="P:protein ubiquitination"/>
    <property type="evidence" value="ECO:0007669"/>
    <property type="project" value="InterPro"/>
</dbReference>
<dbReference type="PROSITE" id="PS52053">
    <property type="entry name" value="NEL"/>
    <property type="match status" value="1"/>
</dbReference>
<evidence type="ECO:0000256" key="5">
    <source>
        <dbReference type="ARBA" id="ARBA00012483"/>
    </source>
</evidence>
<reference evidence="16 17" key="1">
    <citation type="submission" date="2016-12" db="EMBL/GenBank/DDBJ databases">
        <title>Draft Genome Sequence of Mercury Resistant Pseudomonas DRA525.</title>
        <authorList>
            <person name="Drace K.M."/>
        </authorList>
    </citation>
    <scope>NUCLEOTIDE SEQUENCE [LARGE SCALE GENOMIC DNA]</scope>
    <source>
        <strain evidence="16 17">DRA525</strain>
    </source>
</reference>
<dbReference type="GO" id="GO:0061630">
    <property type="term" value="F:ubiquitin protein ligase activity"/>
    <property type="evidence" value="ECO:0007669"/>
    <property type="project" value="UniProtKB-EC"/>
</dbReference>
<evidence type="ECO:0000313" key="17">
    <source>
        <dbReference type="Proteomes" id="UP000185146"/>
    </source>
</evidence>
<dbReference type="Gene3D" id="3.80.10.10">
    <property type="entry name" value="Ribonuclease Inhibitor"/>
    <property type="match status" value="1"/>
</dbReference>
<proteinExistence type="inferred from homology"/>
<keyword evidence="10 14" id="KW-0833">Ubl conjugation pathway</keyword>
<keyword evidence="12" id="KW-0843">Virulence</keyword>
<comment type="subcellular location">
    <subcellularLocation>
        <location evidence="2">Host cytoplasm</location>
    </subcellularLocation>
    <subcellularLocation>
        <location evidence="3">Secreted</location>
    </subcellularLocation>
</comment>